<sequence length="108" mass="12624">MLWRRSLIYFRCYRKFNFYSTINTNGIKSTRHKNVSDTFVKRLCSAIGQENVSISLPVREQCGTDEVIMELLPVTWLFFLNPGIKFVRLQNFAVSLLFLSFHGVQVQV</sequence>
<dbReference type="Proteomes" id="UP001054945">
    <property type="component" value="Unassembled WGS sequence"/>
</dbReference>
<name>A0AAV4SCK2_CAEEX</name>
<dbReference type="AlphaFoldDB" id="A0AAV4SCK2"/>
<reference evidence="1 2" key="1">
    <citation type="submission" date="2021-06" db="EMBL/GenBank/DDBJ databases">
        <title>Caerostris extrusa draft genome.</title>
        <authorList>
            <person name="Kono N."/>
            <person name="Arakawa K."/>
        </authorList>
    </citation>
    <scope>NUCLEOTIDE SEQUENCE [LARGE SCALE GENOMIC DNA]</scope>
</reference>
<proteinExistence type="predicted"/>
<dbReference type="EMBL" id="BPLR01009444">
    <property type="protein sequence ID" value="GIY32023.1"/>
    <property type="molecule type" value="Genomic_DNA"/>
</dbReference>
<evidence type="ECO:0000313" key="1">
    <source>
        <dbReference type="EMBL" id="GIY32023.1"/>
    </source>
</evidence>
<keyword evidence="2" id="KW-1185">Reference proteome</keyword>
<protein>
    <submittedName>
        <fullName evidence="1">Uncharacterized protein</fullName>
    </submittedName>
</protein>
<gene>
    <name evidence="1" type="ORF">CEXT_296091</name>
</gene>
<comment type="caution">
    <text evidence="1">The sequence shown here is derived from an EMBL/GenBank/DDBJ whole genome shotgun (WGS) entry which is preliminary data.</text>
</comment>
<evidence type="ECO:0000313" key="2">
    <source>
        <dbReference type="Proteomes" id="UP001054945"/>
    </source>
</evidence>
<accession>A0AAV4SCK2</accession>
<organism evidence="1 2">
    <name type="scientific">Caerostris extrusa</name>
    <name type="common">Bark spider</name>
    <name type="synonym">Caerostris bankana</name>
    <dbReference type="NCBI Taxonomy" id="172846"/>
    <lineage>
        <taxon>Eukaryota</taxon>
        <taxon>Metazoa</taxon>
        <taxon>Ecdysozoa</taxon>
        <taxon>Arthropoda</taxon>
        <taxon>Chelicerata</taxon>
        <taxon>Arachnida</taxon>
        <taxon>Araneae</taxon>
        <taxon>Araneomorphae</taxon>
        <taxon>Entelegynae</taxon>
        <taxon>Araneoidea</taxon>
        <taxon>Araneidae</taxon>
        <taxon>Caerostris</taxon>
    </lineage>
</organism>